<dbReference type="InterPro" id="IPR047794">
    <property type="entry name" value="C45_proenzyme-like"/>
</dbReference>
<evidence type="ECO:0000259" key="1">
    <source>
        <dbReference type="Pfam" id="PF03417"/>
    </source>
</evidence>
<sequence>MTAHPEVFPIHRFSGSHRAIGRAYGEACAGAAARHRDLALDRLHERSGIAPARALAAALAYRPFVVEHAPFLDEEVQGVAEGAGLTLAEAYLLQLRAELAVVTPKGREAEAGDECTTFAVLPKATADGAPLVGQNADLPAFYREISVVVEFAPDDGPAVLMLTPAGQVSYIGINDRGLGVFANYLTCDGWRVGFPRYLFSRLALTHDTVDAAIAAVRAVPRASSRNLIMLDATGVAADLETTPTRDARLDPVDGLLAHSNHYVAPELLAEERSPERWVANSRLRLARMEALLTQERGRLDGGTMQAILRDRAGCPDALCRMPADDGEADIITFASVIAEPTRGRLRVAVGPPNEHPFVPHEFSRTPAARLALKSPTLRS</sequence>
<dbReference type="NCBIfam" id="NF040521">
    <property type="entry name" value="C45_proenzyme"/>
    <property type="match status" value="1"/>
</dbReference>
<proteinExistence type="predicted"/>
<dbReference type="Gene3D" id="3.60.60.10">
    <property type="entry name" value="Penicillin V Acylase, Chain A"/>
    <property type="match status" value="1"/>
</dbReference>
<name>A0A6J4U881_9BACT</name>
<evidence type="ECO:0000313" key="2">
    <source>
        <dbReference type="EMBL" id="CAA9543649.1"/>
    </source>
</evidence>
<dbReference type="InterPro" id="IPR005079">
    <property type="entry name" value="Peptidase_C45_hydrolase"/>
</dbReference>
<organism evidence="2">
    <name type="scientific">uncultured Thermomicrobiales bacterium</name>
    <dbReference type="NCBI Taxonomy" id="1645740"/>
    <lineage>
        <taxon>Bacteria</taxon>
        <taxon>Pseudomonadati</taxon>
        <taxon>Thermomicrobiota</taxon>
        <taxon>Thermomicrobia</taxon>
        <taxon>Thermomicrobiales</taxon>
        <taxon>environmental samples</taxon>
    </lineage>
</organism>
<feature type="domain" description="Peptidase C45 hydrolase" evidence="1">
    <location>
        <begin position="129"/>
        <end position="353"/>
    </location>
</feature>
<dbReference type="Pfam" id="PF03417">
    <property type="entry name" value="AAT"/>
    <property type="match status" value="1"/>
</dbReference>
<dbReference type="PANTHER" id="PTHR34180:SF1">
    <property type="entry name" value="BETA-ALANYL-DOPAMINE_CARCININE HYDROLASE"/>
    <property type="match status" value="1"/>
</dbReference>
<dbReference type="InterPro" id="IPR047801">
    <property type="entry name" value="Peptidase_C45"/>
</dbReference>
<dbReference type="PANTHER" id="PTHR34180">
    <property type="entry name" value="PEPTIDASE C45"/>
    <property type="match status" value="1"/>
</dbReference>
<protein>
    <recommendedName>
        <fullName evidence="1">Peptidase C45 hydrolase domain-containing protein</fullName>
    </recommendedName>
</protein>
<dbReference type="Gene3D" id="1.10.10.2120">
    <property type="match status" value="1"/>
</dbReference>
<dbReference type="AlphaFoldDB" id="A0A6J4U881"/>
<accession>A0A6J4U881</accession>
<gene>
    <name evidence="2" type="ORF">AVDCRST_MAG59-1069</name>
</gene>
<reference evidence="2" key="1">
    <citation type="submission" date="2020-02" db="EMBL/GenBank/DDBJ databases">
        <authorList>
            <person name="Meier V. D."/>
        </authorList>
    </citation>
    <scope>NUCLEOTIDE SEQUENCE</scope>
    <source>
        <strain evidence="2">AVDCRST_MAG59</strain>
    </source>
</reference>
<dbReference type="EMBL" id="CADCWF010000062">
    <property type="protein sequence ID" value="CAA9543649.1"/>
    <property type="molecule type" value="Genomic_DNA"/>
</dbReference>